<dbReference type="PROSITE" id="PS50011">
    <property type="entry name" value="PROTEIN_KINASE_DOM"/>
    <property type="match status" value="1"/>
</dbReference>
<dbReference type="Gene3D" id="3.30.200.20">
    <property type="entry name" value="Phosphorylase Kinase, domain 1"/>
    <property type="match status" value="1"/>
</dbReference>
<dbReference type="AlphaFoldDB" id="A0AAE0ZDU4"/>
<protein>
    <recommendedName>
        <fullName evidence="1">Protein kinase domain-containing protein</fullName>
    </recommendedName>
</protein>
<dbReference type="Proteomes" id="UP001283361">
    <property type="component" value="Unassembled WGS sequence"/>
</dbReference>
<keyword evidence="3" id="KW-1185">Reference proteome</keyword>
<dbReference type="InterPro" id="IPR000719">
    <property type="entry name" value="Prot_kinase_dom"/>
</dbReference>
<reference evidence="2" key="1">
    <citation type="journal article" date="2023" name="G3 (Bethesda)">
        <title>A reference genome for the long-term kleptoplast-retaining sea slug Elysia crispata morphotype clarki.</title>
        <authorList>
            <person name="Eastman K.E."/>
            <person name="Pendleton A.L."/>
            <person name="Shaikh M.A."/>
            <person name="Suttiyut T."/>
            <person name="Ogas R."/>
            <person name="Tomko P."/>
            <person name="Gavelis G."/>
            <person name="Widhalm J.R."/>
            <person name="Wisecaver J.H."/>
        </authorList>
    </citation>
    <scope>NUCLEOTIDE SEQUENCE</scope>
    <source>
        <strain evidence="2">ECLA1</strain>
    </source>
</reference>
<evidence type="ECO:0000313" key="2">
    <source>
        <dbReference type="EMBL" id="KAK3766931.1"/>
    </source>
</evidence>
<dbReference type="SUPFAM" id="SSF56112">
    <property type="entry name" value="Protein kinase-like (PK-like)"/>
    <property type="match status" value="1"/>
</dbReference>
<proteinExistence type="predicted"/>
<feature type="domain" description="Protein kinase" evidence="1">
    <location>
        <begin position="44"/>
        <end position="121"/>
    </location>
</feature>
<sequence>MDSAQEQKRLTRCLFNITAASVNSENPTRVYDLEGEDFFERFNLKRVKVLGKGMAGEVFLVKPKSGSGRMLAVKKFSLLEDVRERSMRQFSTEAGVVQHLPSSMTVIFFCQWSVHIHISMR</sequence>
<dbReference type="GO" id="GO:0004672">
    <property type="term" value="F:protein kinase activity"/>
    <property type="evidence" value="ECO:0007669"/>
    <property type="project" value="InterPro"/>
</dbReference>
<evidence type="ECO:0000313" key="3">
    <source>
        <dbReference type="Proteomes" id="UP001283361"/>
    </source>
</evidence>
<dbReference type="GO" id="GO:0005524">
    <property type="term" value="F:ATP binding"/>
    <property type="evidence" value="ECO:0007669"/>
    <property type="project" value="InterPro"/>
</dbReference>
<dbReference type="EMBL" id="JAWDGP010004190">
    <property type="protein sequence ID" value="KAK3766931.1"/>
    <property type="molecule type" value="Genomic_DNA"/>
</dbReference>
<evidence type="ECO:0000259" key="1">
    <source>
        <dbReference type="PROSITE" id="PS50011"/>
    </source>
</evidence>
<dbReference type="InterPro" id="IPR011009">
    <property type="entry name" value="Kinase-like_dom_sf"/>
</dbReference>
<gene>
    <name evidence="2" type="ORF">RRG08_040450</name>
</gene>
<comment type="caution">
    <text evidence="2">The sequence shown here is derived from an EMBL/GenBank/DDBJ whole genome shotgun (WGS) entry which is preliminary data.</text>
</comment>
<accession>A0AAE0ZDU4</accession>
<name>A0AAE0ZDU4_9GAST</name>
<organism evidence="2 3">
    <name type="scientific">Elysia crispata</name>
    <name type="common">lettuce slug</name>
    <dbReference type="NCBI Taxonomy" id="231223"/>
    <lineage>
        <taxon>Eukaryota</taxon>
        <taxon>Metazoa</taxon>
        <taxon>Spiralia</taxon>
        <taxon>Lophotrochozoa</taxon>
        <taxon>Mollusca</taxon>
        <taxon>Gastropoda</taxon>
        <taxon>Heterobranchia</taxon>
        <taxon>Euthyneura</taxon>
        <taxon>Panpulmonata</taxon>
        <taxon>Sacoglossa</taxon>
        <taxon>Placobranchoidea</taxon>
        <taxon>Plakobranchidae</taxon>
        <taxon>Elysia</taxon>
    </lineage>
</organism>